<feature type="binding site" evidence="6">
    <location>
        <position position="50"/>
    </location>
    <ligand>
        <name>NAD(+)</name>
        <dbReference type="ChEBI" id="CHEBI:57540"/>
    </ligand>
</feature>
<dbReference type="EMBL" id="AFNU02000010">
    <property type="protein sequence ID" value="ERJ11557.1"/>
    <property type="molecule type" value="Genomic_DNA"/>
</dbReference>
<dbReference type="GO" id="GO:0005737">
    <property type="term" value="C:cytoplasm"/>
    <property type="evidence" value="ECO:0007669"/>
    <property type="project" value="UniProtKB-SubCell"/>
</dbReference>
<dbReference type="FunCoup" id="U2DST9">
    <property type="interactions" value="334"/>
</dbReference>
<evidence type="ECO:0000256" key="2">
    <source>
        <dbReference type="ARBA" id="ARBA00022777"/>
    </source>
</evidence>
<accession>U2DST9</accession>
<name>U2DST9_9MOLU</name>
<dbReference type="InterPro" id="IPR002504">
    <property type="entry name" value="NADK"/>
</dbReference>
<dbReference type="GO" id="GO:0006741">
    <property type="term" value="P:NADP+ biosynthetic process"/>
    <property type="evidence" value="ECO:0007669"/>
    <property type="project" value="UniProtKB-UniRule"/>
</dbReference>
<feature type="binding site" evidence="6">
    <location>
        <begin position="159"/>
        <end position="164"/>
    </location>
    <ligand>
        <name>NAD(+)</name>
        <dbReference type="ChEBI" id="CHEBI:57540"/>
    </ligand>
</feature>
<feature type="binding site" evidence="6">
    <location>
        <begin position="120"/>
        <end position="121"/>
    </location>
    <ligand>
        <name>NAD(+)</name>
        <dbReference type="ChEBI" id="CHEBI:57540"/>
    </ligand>
</feature>
<feature type="binding site" evidence="6">
    <location>
        <position position="183"/>
    </location>
    <ligand>
        <name>NAD(+)</name>
        <dbReference type="ChEBI" id="CHEBI:57540"/>
    </ligand>
</feature>
<comment type="similarity">
    <text evidence="6">Belongs to the NAD kinase family.</text>
</comment>
<dbReference type="Gene3D" id="2.60.200.30">
    <property type="entry name" value="Probable inorganic polyphosphate/atp-NAD kinase, domain 2"/>
    <property type="match status" value="1"/>
</dbReference>
<evidence type="ECO:0000256" key="3">
    <source>
        <dbReference type="ARBA" id="ARBA00022857"/>
    </source>
</evidence>
<reference evidence="7 8" key="2">
    <citation type="journal article" date="2013" name="PLoS ONE">
        <title>INDIGO - INtegrated Data Warehouse of MIcrobial GenOmes with Examples from the Red Sea Extremophiles.</title>
        <authorList>
            <person name="Alam I."/>
            <person name="Antunes A."/>
            <person name="Kamau A.A."/>
            <person name="Ba Alawi W."/>
            <person name="Kalkatawi M."/>
            <person name="Stingl U."/>
            <person name="Bajic V.B."/>
        </authorList>
    </citation>
    <scope>NUCLEOTIDE SEQUENCE [LARGE SCALE GENOMIC DNA]</scope>
    <source>
        <strain evidence="7 8">SSD-17B</strain>
    </source>
</reference>
<keyword evidence="6" id="KW-0067">ATP-binding</keyword>
<dbReference type="GO" id="GO:0046872">
    <property type="term" value="F:metal ion binding"/>
    <property type="evidence" value="ECO:0007669"/>
    <property type="project" value="UniProtKB-UniRule"/>
</dbReference>
<dbReference type="GO" id="GO:0051287">
    <property type="term" value="F:NAD binding"/>
    <property type="evidence" value="ECO:0007669"/>
    <property type="project" value="UniProtKB-ARBA"/>
</dbReference>
<organism evidence="7 8">
    <name type="scientific">Haloplasma contractile SSD-17B</name>
    <dbReference type="NCBI Taxonomy" id="1033810"/>
    <lineage>
        <taxon>Bacteria</taxon>
        <taxon>Bacillati</taxon>
        <taxon>Mycoplasmatota</taxon>
        <taxon>Mollicutes</taxon>
        <taxon>Haloplasmatales</taxon>
        <taxon>Haloplasmataceae</taxon>
        <taxon>Haloplasma</taxon>
    </lineage>
</organism>
<dbReference type="eggNOG" id="COG0061">
    <property type="taxonomic scope" value="Bacteria"/>
</dbReference>
<evidence type="ECO:0000313" key="7">
    <source>
        <dbReference type="EMBL" id="ERJ11557.1"/>
    </source>
</evidence>
<dbReference type="RefSeq" id="WP_008827116.1">
    <property type="nucleotide sequence ID" value="NZ_AFNU02000010.1"/>
</dbReference>
<proteinExistence type="inferred from homology"/>
<dbReference type="PANTHER" id="PTHR20275:SF0">
    <property type="entry name" value="NAD KINASE"/>
    <property type="match status" value="1"/>
</dbReference>
<evidence type="ECO:0000256" key="4">
    <source>
        <dbReference type="ARBA" id="ARBA00023027"/>
    </source>
</evidence>
<dbReference type="PANTHER" id="PTHR20275">
    <property type="entry name" value="NAD KINASE"/>
    <property type="match status" value="1"/>
</dbReference>
<dbReference type="Proteomes" id="UP000005707">
    <property type="component" value="Unassembled WGS sequence"/>
</dbReference>
<keyword evidence="8" id="KW-1185">Reference proteome</keyword>
<dbReference type="Pfam" id="PF20143">
    <property type="entry name" value="NAD_kinase_C"/>
    <property type="match status" value="1"/>
</dbReference>
<dbReference type="AlphaFoldDB" id="U2DST9"/>
<feature type="binding site" evidence="6">
    <location>
        <begin position="45"/>
        <end position="46"/>
    </location>
    <ligand>
        <name>NAD(+)</name>
        <dbReference type="ChEBI" id="CHEBI:57540"/>
    </ligand>
</feature>
<comment type="caution">
    <text evidence="7">The sequence shown here is derived from an EMBL/GenBank/DDBJ whole genome shotgun (WGS) entry which is preliminary data.</text>
</comment>
<dbReference type="STRING" id="1033810.HLPCO_002469"/>
<keyword evidence="2 6" id="KW-0418">Kinase</keyword>
<gene>
    <name evidence="7" type="primary">ppnK1</name>
    <name evidence="6" type="synonym">nadK</name>
    <name evidence="7" type="ORF">HLPCO_002469</name>
</gene>
<keyword evidence="3 6" id="KW-0521">NADP</keyword>
<keyword evidence="6" id="KW-0963">Cytoplasm</keyword>
<dbReference type="Gene3D" id="3.40.50.10330">
    <property type="entry name" value="Probable inorganic polyphosphate/atp-NAD kinase, domain 1"/>
    <property type="match status" value="1"/>
</dbReference>
<comment type="cofactor">
    <cofactor evidence="6">
        <name>a divalent metal cation</name>
        <dbReference type="ChEBI" id="CHEBI:60240"/>
    </cofactor>
</comment>
<evidence type="ECO:0000313" key="8">
    <source>
        <dbReference type="Proteomes" id="UP000005707"/>
    </source>
</evidence>
<evidence type="ECO:0000256" key="1">
    <source>
        <dbReference type="ARBA" id="ARBA00022679"/>
    </source>
</evidence>
<keyword evidence="1 6" id="KW-0808">Transferase</keyword>
<comment type="catalytic activity">
    <reaction evidence="5 6">
        <text>NAD(+) + ATP = ADP + NADP(+) + H(+)</text>
        <dbReference type="Rhea" id="RHEA:18629"/>
        <dbReference type="ChEBI" id="CHEBI:15378"/>
        <dbReference type="ChEBI" id="CHEBI:30616"/>
        <dbReference type="ChEBI" id="CHEBI:57540"/>
        <dbReference type="ChEBI" id="CHEBI:58349"/>
        <dbReference type="ChEBI" id="CHEBI:456216"/>
        <dbReference type="EC" id="2.7.1.23"/>
    </reaction>
</comment>
<dbReference type="InterPro" id="IPR017437">
    <property type="entry name" value="ATP-NAD_kinase_PpnK-typ_C"/>
</dbReference>
<dbReference type="NCBIfam" id="NF003424">
    <property type="entry name" value="PRK04885.1"/>
    <property type="match status" value="1"/>
</dbReference>
<dbReference type="HAMAP" id="MF_00361">
    <property type="entry name" value="NAD_kinase"/>
    <property type="match status" value="1"/>
</dbReference>
<dbReference type="SUPFAM" id="SSF111331">
    <property type="entry name" value="NAD kinase/diacylglycerol kinase-like"/>
    <property type="match status" value="1"/>
</dbReference>
<feature type="binding site" evidence="6">
    <location>
        <position position="146"/>
    </location>
    <ligand>
        <name>NAD(+)</name>
        <dbReference type="ChEBI" id="CHEBI:57540"/>
    </ligand>
</feature>
<comment type="function">
    <text evidence="6">Involved in the regulation of the intracellular balance of NAD and NADP, and is a key enzyme in the biosynthesis of NADP. Catalyzes specifically the phosphorylation on 2'-hydroxyl of the adenosine moiety of NAD to yield NADP.</text>
</comment>
<comment type="subcellular location">
    <subcellularLocation>
        <location evidence="6">Cytoplasm</location>
    </subcellularLocation>
</comment>
<feature type="active site" description="Proton acceptor" evidence="6">
    <location>
        <position position="45"/>
    </location>
</feature>
<protein>
    <recommendedName>
        <fullName evidence="6">NAD kinase</fullName>
        <ecNumber evidence="6">2.7.1.23</ecNumber>
    </recommendedName>
    <alternativeName>
        <fullName evidence="6">ATP-dependent NAD kinase</fullName>
    </alternativeName>
</protein>
<evidence type="ECO:0000256" key="5">
    <source>
        <dbReference type="ARBA" id="ARBA00047925"/>
    </source>
</evidence>
<evidence type="ECO:0000256" key="6">
    <source>
        <dbReference type="HAMAP-Rule" id="MF_00361"/>
    </source>
</evidence>
<comment type="caution">
    <text evidence="6">Lacks conserved residue(s) required for the propagation of feature annotation.</text>
</comment>
<dbReference type="GO" id="GO:0005524">
    <property type="term" value="F:ATP binding"/>
    <property type="evidence" value="ECO:0007669"/>
    <property type="project" value="UniProtKB-KW"/>
</dbReference>
<dbReference type="GO" id="GO:0019674">
    <property type="term" value="P:NAD+ metabolic process"/>
    <property type="evidence" value="ECO:0007669"/>
    <property type="project" value="InterPro"/>
</dbReference>
<keyword evidence="6" id="KW-0547">Nucleotide-binding</keyword>
<reference evidence="7 8" key="1">
    <citation type="journal article" date="2011" name="J. Bacteriol.">
        <title>Genome sequence of Haloplasma contractile, an unusual contractile bacterium from a deep-sea anoxic brine lake.</title>
        <authorList>
            <person name="Antunes A."/>
            <person name="Alam I."/>
            <person name="El Dorry H."/>
            <person name="Siam R."/>
            <person name="Robertson A."/>
            <person name="Bajic V.B."/>
            <person name="Stingl U."/>
        </authorList>
    </citation>
    <scope>NUCLEOTIDE SEQUENCE [LARGE SCALE GENOMIC DNA]</scope>
    <source>
        <strain evidence="7 8">SSD-17B</strain>
    </source>
</reference>
<dbReference type="InParanoid" id="U2DST9"/>
<dbReference type="Pfam" id="PF01513">
    <property type="entry name" value="NAD_kinase"/>
    <property type="match status" value="1"/>
</dbReference>
<keyword evidence="4 6" id="KW-0520">NAD</keyword>
<dbReference type="InterPro" id="IPR017438">
    <property type="entry name" value="ATP-NAD_kinase_N"/>
</dbReference>
<sequence>MNYCIFSKLDEYSTEVAERLKTELSKLGYEYNREEPELIFTIGGDGTMLKTVHKFIDRLEEVSFIGIHTGKLGFYTDFTPEEIDFLVDKMKDNLYDEIHFPLLETTICSENGCEEIYALNEITLMNPYRTQFIEVYIDQDHFESFRGTGLCVSTPTGSSAYNKSLGGAVMHPKIEAFQLTEMASINSNVYRTISAPIILAKNQTLILRAADFNRATITIDHYHRDLKNYKYVKCKLSDKRVRFRQYRENDFWNRIKRSFL</sequence>
<dbReference type="OrthoDB" id="9774737at2"/>
<dbReference type="InterPro" id="IPR016064">
    <property type="entry name" value="NAD/diacylglycerol_kinase_sf"/>
</dbReference>
<dbReference type="GO" id="GO:0003951">
    <property type="term" value="F:NAD+ kinase activity"/>
    <property type="evidence" value="ECO:0007669"/>
    <property type="project" value="UniProtKB-UniRule"/>
</dbReference>
<dbReference type="EC" id="2.7.1.23" evidence="6"/>